<dbReference type="GO" id="GO:0016787">
    <property type="term" value="F:hydrolase activity"/>
    <property type="evidence" value="ECO:0007669"/>
    <property type="project" value="UniProtKB-KW"/>
</dbReference>
<dbReference type="RefSeq" id="WP_340272813.1">
    <property type="nucleotide sequence ID" value="NZ_JBAKIA010000002.1"/>
</dbReference>
<dbReference type="InterPro" id="IPR029058">
    <property type="entry name" value="AB_hydrolase_fold"/>
</dbReference>
<feature type="chain" id="PRO_5045806021" evidence="1">
    <location>
        <begin position="42"/>
        <end position="310"/>
    </location>
</feature>
<gene>
    <name evidence="2" type="ORF">V6575_04070</name>
</gene>
<dbReference type="EMBL" id="JBAKIA010000002">
    <property type="protein sequence ID" value="MEJ8473252.1"/>
    <property type="molecule type" value="Genomic_DNA"/>
</dbReference>
<accession>A0ABU8TGH8</accession>
<feature type="signal peptide" evidence="1">
    <location>
        <begin position="1"/>
        <end position="41"/>
    </location>
</feature>
<reference evidence="2 3" key="1">
    <citation type="submission" date="2024-02" db="EMBL/GenBank/DDBJ databases">
        <title>Roseibium algae sp. nov., isolated from marine alga (Grateloupia sp.), showing potential in myo-inositol conversion.</title>
        <authorList>
            <person name="Wang Y."/>
        </authorList>
    </citation>
    <scope>NUCLEOTIDE SEQUENCE [LARGE SCALE GENOMIC DNA]</scope>
    <source>
        <strain evidence="2 3">H3510</strain>
    </source>
</reference>
<dbReference type="Gene3D" id="3.40.50.1820">
    <property type="entry name" value="alpha/beta hydrolase"/>
    <property type="match status" value="1"/>
</dbReference>
<proteinExistence type="predicted"/>
<sequence length="310" mass="34112">MAVRSAHMMMTLVQASAQATRAALAVLLVSAFVAASGQASAEALAPYKDKLFRYPKVTETLFNGDFTVVEYSKQRDLRDRDKVDEREVFGHFVSYKPRRSQKDYVLEANGRAVKYMGVGKAKGGAKAIVIYIHGQGGNRFQGMNDVSFGGNFNRIKNLMVRNGGAFLSADISDFGKKGTQDIAALIRYQRQLSPGTKVVVACGSMGGIICWNLLKSSKTAGLLNGIMLFGSPKDPGFLSSGALKRRVPLYMGYGSADTVYNWETQARFFKQIKSSAPSYPVRFTLFDTGTHGTPIRMTDWRLVLNWILAQ</sequence>
<evidence type="ECO:0000313" key="2">
    <source>
        <dbReference type="EMBL" id="MEJ8473252.1"/>
    </source>
</evidence>
<keyword evidence="3" id="KW-1185">Reference proteome</keyword>
<organism evidence="2 3">
    <name type="scientific">Roseibium algae</name>
    <dbReference type="NCBI Taxonomy" id="3123038"/>
    <lineage>
        <taxon>Bacteria</taxon>
        <taxon>Pseudomonadati</taxon>
        <taxon>Pseudomonadota</taxon>
        <taxon>Alphaproteobacteria</taxon>
        <taxon>Hyphomicrobiales</taxon>
        <taxon>Stappiaceae</taxon>
        <taxon>Roseibium</taxon>
    </lineage>
</organism>
<dbReference type="SUPFAM" id="SSF53474">
    <property type="entry name" value="alpha/beta-Hydrolases"/>
    <property type="match status" value="1"/>
</dbReference>
<name>A0ABU8TGH8_9HYPH</name>
<evidence type="ECO:0000313" key="3">
    <source>
        <dbReference type="Proteomes" id="UP001385499"/>
    </source>
</evidence>
<dbReference type="Proteomes" id="UP001385499">
    <property type="component" value="Unassembled WGS sequence"/>
</dbReference>
<keyword evidence="1" id="KW-0732">Signal</keyword>
<keyword evidence="2" id="KW-0378">Hydrolase</keyword>
<protein>
    <submittedName>
        <fullName evidence="2">Alpha/beta hydrolase</fullName>
    </submittedName>
</protein>
<evidence type="ECO:0000256" key="1">
    <source>
        <dbReference type="SAM" id="SignalP"/>
    </source>
</evidence>
<comment type="caution">
    <text evidence="2">The sequence shown here is derived from an EMBL/GenBank/DDBJ whole genome shotgun (WGS) entry which is preliminary data.</text>
</comment>